<name>A0A561TV53_9ACTN</name>
<evidence type="ECO:0000256" key="2">
    <source>
        <dbReference type="SAM" id="Phobius"/>
    </source>
</evidence>
<dbReference type="SUPFAM" id="SSF49785">
    <property type="entry name" value="Galactose-binding domain-like"/>
    <property type="match status" value="1"/>
</dbReference>
<sequence>MIVCRKCGFRNLEDDAFCGSCGSFLEWTGEKQPAKVARKVVEQVEEERRAAAAAPRAGLVQRAIQAANHLIAGPQPEAEADGESADAEPAEEEVETEAEQEEDEPGEPLEDFFAAAPEPSPPAFELDYFGSDDAEPADVTREEGQADDSEAELAKLFAELTQPAEPVDTAGFAEDPPPPRLSDAAALVAPVEEFGEPEPSEPPEQPLDEPAELRAPVEIQEQAPRAARARAVPVTRTAPSRRLLPGDLVCDACGEGNPGARKFCSRCGTSLVRAAVVRERWWRRLLRRLVPRRGPKVVRLDQAAPGAGKGGGKDGAKGARLGRSRLDLRFRLRQFYRKARVVVGVLVLASGALYGVYPAFRTSVDHRERALQTRVTEWLVKPGQFYAATTTANSSLPAGPAANATDGISTTCWLAPVPAAPDAPKPTLTFTFSSRMVVKDLILTLRTDGACQPGARPSVLKLRYSDGNSRVITPQNTGEAQTIHIDHLTPVSSLTLEVDGLYPDTVGADPTAAVAEVEFFGLKI</sequence>
<organism evidence="3 4">
    <name type="scientific">Kitasatospora viridis</name>
    <dbReference type="NCBI Taxonomy" id="281105"/>
    <lineage>
        <taxon>Bacteria</taxon>
        <taxon>Bacillati</taxon>
        <taxon>Actinomycetota</taxon>
        <taxon>Actinomycetes</taxon>
        <taxon>Kitasatosporales</taxon>
        <taxon>Streptomycetaceae</taxon>
        <taxon>Kitasatospora</taxon>
    </lineage>
</organism>
<dbReference type="Gene3D" id="2.60.120.260">
    <property type="entry name" value="Galactose-binding domain-like"/>
    <property type="match status" value="1"/>
</dbReference>
<comment type="caution">
    <text evidence="3">The sequence shown here is derived from an EMBL/GenBank/DDBJ whole genome shotgun (WGS) entry which is preliminary data.</text>
</comment>
<feature type="region of interest" description="Disordered" evidence="1">
    <location>
        <begin position="75"/>
        <end position="149"/>
    </location>
</feature>
<accession>A0A561TV53</accession>
<evidence type="ECO:0000313" key="3">
    <source>
        <dbReference type="EMBL" id="TWF90992.1"/>
    </source>
</evidence>
<proteinExistence type="predicted"/>
<dbReference type="InterPro" id="IPR008979">
    <property type="entry name" value="Galactose-bd-like_sf"/>
</dbReference>
<keyword evidence="4" id="KW-1185">Reference proteome</keyword>
<keyword evidence="2" id="KW-1133">Transmembrane helix</keyword>
<keyword evidence="2" id="KW-0472">Membrane</keyword>
<protein>
    <submittedName>
        <fullName evidence="3">Uncharacterized protein</fullName>
    </submittedName>
</protein>
<keyword evidence="2" id="KW-0812">Transmembrane</keyword>
<dbReference type="EMBL" id="VIWT01000002">
    <property type="protein sequence ID" value="TWF90992.1"/>
    <property type="molecule type" value="Genomic_DNA"/>
</dbReference>
<evidence type="ECO:0000313" key="4">
    <source>
        <dbReference type="Proteomes" id="UP000317940"/>
    </source>
</evidence>
<gene>
    <name evidence="3" type="ORF">FHX73_12104</name>
</gene>
<feature type="compositionally biased region" description="Acidic residues" evidence="1">
    <location>
        <begin position="78"/>
        <end position="110"/>
    </location>
</feature>
<evidence type="ECO:0000256" key="1">
    <source>
        <dbReference type="SAM" id="MobiDB-lite"/>
    </source>
</evidence>
<dbReference type="AlphaFoldDB" id="A0A561TV53"/>
<feature type="transmembrane region" description="Helical" evidence="2">
    <location>
        <begin position="339"/>
        <end position="360"/>
    </location>
</feature>
<dbReference type="Proteomes" id="UP000317940">
    <property type="component" value="Unassembled WGS sequence"/>
</dbReference>
<reference evidence="3 4" key="1">
    <citation type="submission" date="2019-06" db="EMBL/GenBank/DDBJ databases">
        <title>Sequencing the genomes of 1000 actinobacteria strains.</title>
        <authorList>
            <person name="Klenk H.-P."/>
        </authorList>
    </citation>
    <scope>NUCLEOTIDE SEQUENCE [LARGE SCALE GENOMIC DNA]</scope>
    <source>
        <strain evidence="3 4">DSM 44826</strain>
    </source>
</reference>